<evidence type="ECO:0000313" key="2">
    <source>
        <dbReference type="EMBL" id="CAJ71456.1"/>
    </source>
</evidence>
<dbReference type="EMBL" id="CT573073">
    <property type="protein sequence ID" value="CAJ71456.1"/>
    <property type="molecule type" value="Genomic_DNA"/>
</dbReference>
<keyword evidence="1" id="KW-0472">Membrane</keyword>
<feature type="transmembrane region" description="Helical" evidence="1">
    <location>
        <begin position="12"/>
        <end position="36"/>
    </location>
</feature>
<name>Q1PW51_KUEST</name>
<keyword evidence="1" id="KW-1133">Transmembrane helix</keyword>
<keyword evidence="1" id="KW-0812">Transmembrane</keyword>
<reference evidence="3 4" key="3">
    <citation type="submission" date="2020-02" db="EMBL/GenBank/DDBJ databases">
        <title>Newly sequenced genome of strain CSTR1 showed variability in Candidatus Kuenenia stuttgartiensis genomes.</title>
        <authorList>
            <person name="Ding C."/>
            <person name="Adrian L."/>
        </authorList>
    </citation>
    <scope>NUCLEOTIDE SEQUENCE [LARGE SCALE GENOMIC DNA]</scope>
    <source>
        <strain evidence="3 4">CSTR1</strain>
    </source>
</reference>
<evidence type="ECO:0000313" key="4">
    <source>
        <dbReference type="Proteomes" id="UP000501926"/>
    </source>
</evidence>
<evidence type="ECO:0000313" key="3">
    <source>
        <dbReference type="EMBL" id="QII14058.1"/>
    </source>
</evidence>
<dbReference type="EMBL" id="CP049055">
    <property type="protein sequence ID" value="QII14058.1"/>
    <property type="molecule type" value="Genomic_DNA"/>
</dbReference>
<evidence type="ECO:0000256" key="1">
    <source>
        <dbReference type="SAM" id="Phobius"/>
    </source>
</evidence>
<organism evidence="2">
    <name type="scientific">Kuenenia stuttgartiensis</name>
    <dbReference type="NCBI Taxonomy" id="174633"/>
    <lineage>
        <taxon>Bacteria</taxon>
        <taxon>Pseudomonadati</taxon>
        <taxon>Planctomycetota</taxon>
        <taxon>Candidatus Brocadiia</taxon>
        <taxon>Candidatus Brocadiales</taxon>
        <taxon>Candidatus Brocadiaceae</taxon>
        <taxon>Candidatus Kuenenia</taxon>
    </lineage>
</organism>
<proteinExistence type="predicted"/>
<accession>Q1PW51</accession>
<reference evidence="2" key="2">
    <citation type="submission" date="2006-01" db="EMBL/GenBank/DDBJ databases">
        <authorList>
            <person name="Genoscope"/>
        </authorList>
    </citation>
    <scope>NUCLEOTIDE SEQUENCE</scope>
</reference>
<gene>
    <name evidence="3" type="ORF">KsCSTR_46800</name>
    <name evidence="2" type="ORF">kustc0711</name>
</gene>
<protein>
    <submittedName>
        <fullName evidence="2">Uncharacterized protein</fullName>
    </submittedName>
</protein>
<dbReference type="AlphaFoldDB" id="Q1PW51"/>
<feature type="transmembrane region" description="Helical" evidence="1">
    <location>
        <begin position="48"/>
        <end position="72"/>
    </location>
</feature>
<dbReference type="Proteomes" id="UP000501926">
    <property type="component" value="Chromosome"/>
</dbReference>
<sequence length="73" mass="8788">MVRDFSISKVILSLRFFSIPARMLFILRLTLIPAYIQYPYRHDYRSPHVHFCFFAPESLLPFFFSNCLLWIAL</sequence>
<reference evidence="2" key="1">
    <citation type="journal article" date="2006" name="Nature">
        <title>Deciphering the evolution and metabolism of an anammox bacterium from a community genome.</title>
        <authorList>
            <person name="Strous M."/>
            <person name="Pelletier E."/>
            <person name="Mangenot S."/>
            <person name="Rattei T."/>
            <person name="Lehner A."/>
            <person name="Taylor M.W."/>
            <person name="Horn M."/>
            <person name="Daims H."/>
            <person name="Bartol-Mavel D."/>
            <person name="Wincker P."/>
            <person name="Barbe V."/>
            <person name="Fonknechten N."/>
            <person name="Vallenet D."/>
            <person name="Segurens B."/>
            <person name="Schenowitz-Truong C."/>
            <person name="Medigue C."/>
            <person name="Collingro A."/>
            <person name="Snel B."/>
            <person name="Dutilh B.E."/>
            <person name="OpDenCamp H.J.M."/>
            <person name="vanDerDrift C."/>
            <person name="Cirpus I."/>
            <person name="vanDePas-Schoonen K.T."/>
            <person name="Harhangi H.R."/>
            <person name="vanNiftrik L."/>
            <person name="Schmid M."/>
            <person name="Keltjens J."/>
            <person name="vanDeVossenberg J."/>
            <person name="Kartal B."/>
            <person name="Meier H."/>
            <person name="Frishman D."/>
            <person name="Huynen M.A."/>
            <person name="Mewes H."/>
            <person name="Weissenbach J."/>
            <person name="Jetten M.S.M."/>
            <person name="Wagner M."/>
            <person name="LePaslier D."/>
        </authorList>
    </citation>
    <scope>NUCLEOTIDE SEQUENCE</scope>
</reference>